<evidence type="ECO:0000313" key="10">
    <source>
        <dbReference type="Proteomes" id="UP000248598"/>
    </source>
</evidence>
<dbReference type="AlphaFoldDB" id="A0AAX2J396"/>
<proteinExistence type="inferred from homology"/>
<dbReference type="InterPro" id="IPR011008">
    <property type="entry name" value="Dimeric_a/b-barrel"/>
</dbReference>
<protein>
    <submittedName>
        <fullName evidence="9">Probable deferrochelatase/peroxidase YfeX</fullName>
        <ecNumber evidence="9">1.11.1.-</ecNumber>
    </submittedName>
</protein>
<organism evidence="9 10">
    <name type="scientific">Kingella kingae</name>
    <dbReference type="NCBI Taxonomy" id="504"/>
    <lineage>
        <taxon>Bacteria</taxon>
        <taxon>Pseudomonadati</taxon>
        <taxon>Pseudomonadota</taxon>
        <taxon>Betaproteobacteria</taxon>
        <taxon>Neisseriales</taxon>
        <taxon>Neisseriaceae</taxon>
        <taxon>Kingella</taxon>
    </lineage>
</organism>
<comment type="similarity">
    <text evidence="6">Belongs to the DyP-type peroxidase family.</text>
</comment>
<dbReference type="PANTHER" id="PTHR30521">
    <property type="entry name" value="DEFERROCHELATASE/PEROXIDASE"/>
    <property type="match status" value="1"/>
</dbReference>
<dbReference type="GO" id="GO:0020037">
    <property type="term" value="F:heme binding"/>
    <property type="evidence" value="ECO:0007669"/>
    <property type="project" value="InterPro"/>
</dbReference>
<dbReference type="GO" id="GO:0046872">
    <property type="term" value="F:metal ion binding"/>
    <property type="evidence" value="ECO:0007669"/>
    <property type="project" value="UniProtKB-KW"/>
</dbReference>
<evidence type="ECO:0000256" key="4">
    <source>
        <dbReference type="ARBA" id="ARBA00023002"/>
    </source>
</evidence>
<reference evidence="9 10" key="1">
    <citation type="submission" date="2018-06" db="EMBL/GenBank/DDBJ databases">
        <authorList>
            <consortium name="Pathogen Informatics"/>
            <person name="Doyle S."/>
        </authorList>
    </citation>
    <scope>NUCLEOTIDE SEQUENCE [LARGE SCALE GENOMIC DNA]</scope>
    <source>
        <strain evidence="9 10">NCTC10529</strain>
    </source>
</reference>
<dbReference type="EC" id="1.11.1.-" evidence="9"/>
<dbReference type="GO" id="GO:0004601">
    <property type="term" value="F:peroxidase activity"/>
    <property type="evidence" value="ECO:0007669"/>
    <property type="project" value="UniProtKB-KW"/>
</dbReference>
<evidence type="ECO:0000256" key="5">
    <source>
        <dbReference type="ARBA" id="ARBA00023004"/>
    </source>
</evidence>
<keyword evidence="4 9" id="KW-0560">Oxidoreductase</keyword>
<dbReference type="InterPro" id="IPR048328">
    <property type="entry name" value="Dyp_perox_C"/>
</dbReference>
<dbReference type="GeneID" id="93261543"/>
<evidence type="ECO:0000259" key="7">
    <source>
        <dbReference type="Pfam" id="PF04261"/>
    </source>
</evidence>
<gene>
    <name evidence="9" type="primary">yfeX</name>
    <name evidence="9" type="ORF">NCTC10529_00218</name>
</gene>
<dbReference type="SUPFAM" id="SSF54909">
    <property type="entry name" value="Dimeric alpha+beta barrel"/>
    <property type="match status" value="1"/>
</dbReference>
<dbReference type="InterPro" id="IPR048327">
    <property type="entry name" value="Dyp_perox_N"/>
</dbReference>
<feature type="domain" description="Dyp-type peroxidase N-terminal" evidence="7">
    <location>
        <begin position="8"/>
        <end position="129"/>
    </location>
</feature>
<dbReference type="Pfam" id="PF20628">
    <property type="entry name" value="Dyp_perox_C"/>
    <property type="match status" value="1"/>
</dbReference>
<evidence type="ECO:0000256" key="3">
    <source>
        <dbReference type="ARBA" id="ARBA00022723"/>
    </source>
</evidence>
<dbReference type="InterPro" id="IPR006314">
    <property type="entry name" value="Dyp_peroxidase"/>
</dbReference>
<dbReference type="GO" id="GO:0005829">
    <property type="term" value="C:cytosol"/>
    <property type="evidence" value="ECO:0007669"/>
    <property type="project" value="TreeGrafter"/>
</dbReference>
<evidence type="ECO:0000256" key="6">
    <source>
        <dbReference type="ARBA" id="ARBA00025737"/>
    </source>
</evidence>
<dbReference type="Pfam" id="PF04261">
    <property type="entry name" value="Dyp_perox_N"/>
    <property type="match status" value="1"/>
</dbReference>
<dbReference type="PROSITE" id="PS51404">
    <property type="entry name" value="DYP_PEROXIDASE"/>
    <property type="match status" value="1"/>
</dbReference>
<keyword evidence="3" id="KW-0479">Metal-binding</keyword>
<dbReference type="EMBL" id="LS483426">
    <property type="protein sequence ID" value="SQH24068.1"/>
    <property type="molecule type" value="Genomic_DNA"/>
</dbReference>
<sequence>MNPILSNEHASAAIWIEAQIKQPAQIGTACRAALVALEQLQNQRPQDQIGMTIAFGADFWQTQAAASQAPELKNFPSYGTGNIIAPATQHDLLIHIQSNQHDSNFALALSVLDIFGTAIEVAQETQGFRRHENRGLDGFVDGTENPHGDEKIQSIALNQHGGSYIVFQRYQHDLAKWNSHSVAEQEQSVARSKQSDEEFAKADRHPRSHIARTNIKENGVGLKIVRRSLPYGSASGEHGLAFVAYASSLHNIEAQLQHMFGDVPDGLTDLLLERLSQAKTGAYYYAPSVATLQQM</sequence>
<keyword evidence="5" id="KW-0408">Iron</keyword>
<dbReference type="NCBIfam" id="TIGR01413">
    <property type="entry name" value="Dyp_perox_fam"/>
    <property type="match status" value="1"/>
</dbReference>
<comment type="cofactor">
    <cofactor evidence="1">
        <name>heme b</name>
        <dbReference type="ChEBI" id="CHEBI:60344"/>
    </cofactor>
</comment>
<evidence type="ECO:0000313" key="9">
    <source>
        <dbReference type="EMBL" id="SQH24068.1"/>
    </source>
</evidence>
<keyword evidence="2 9" id="KW-0575">Peroxidase</keyword>
<dbReference type="RefSeq" id="WP_003788279.1">
    <property type="nucleotide sequence ID" value="NZ_CP091518.1"/>
</dbReference>
<feature type="domain" description="Dyp-type peroxidase C-terminal" evidence="8">
    <location>
        <begin position="132"/>
        <end position="289"/>
    </location>
</feature>
<name>A0AAX2J396_KINKI</name>
<evidence type="ECO:0000259" key="8">
    <source>
        <dbReference type="Pfam" id="PF20628"/>
    </source>
</evidence>
<dbReference type="Proteomes" id="UP000248598">
    <property type="component" value="Chromosome 1"/>
</dbReference>
<dbReference type="PANTHER" id="PTHR30521:SF0">
    <property type="entry name" value="DYP-TYPE PEROXIDASE FAMILY PROTEIN"/>
    <property type="match status" value="1"/>
</dbReference>
<evidence type="ECO:0000256" key="1">
    <source>
        <dbReference type="ARBA" id="ARBA00001970"/>
    </source>
</evidence>
<evidence type="ECO:0000256" key="2">
    <source>
        <dbReference type="ARBA" id="ARBA00022559"/>
    </source>
</evidence>
<accession>A0AAX2J396</accession>